<dbReference type="Pfam" id="PF19040">
    <property type="entry name" value="SGNH"/>
    <property type="match status" value="1"/>
</dbReference>
<dbReference type="GO" id="GO:0009103">
    <property type="term" value="P:lipopolysaccharide biosynthetic process"/>
    <property type="evidence" value="ECO:0007669"/>
    <property type="project" value="TreeGrafter"/>
</dbReference>
<comment type="caution">
    <text evidence="5">The sequence shown here is derived from an EMBL/GenBank/DDBJ whole genome shotgun (WGS) entry which is preliminary data.</text>
</comment>
<proteinExistence type="predicted"/>
<feature type="domain" description="SGNH" evidence="4">
    <location>
        <begin position="456"/>
        <end position="676"/>
    </location>
</feature>
<keyword evidence="2" id="KW-0812">Transmembrane</keyword>
<dbReference type="InterPro" id="IPR002656">
    <property type="entry name" value="Acyl_transf_3_dom"/>
</dbReference>
<evidence type="ECO:0000313" key="6">
    <source>
        <dbReference type="Proteomes" id="UP000287547"/>
    </source>
</evidence>
<dbReference type="RefSeq" id="WP_125727060.1">
    <property type="nucleotide sequence ID" value="NZ_QHKI01000013.1"/>
</dbReference>
<feature type="transmembrane region" description="Helical" evidence="2">
    <location>
        <begin position="339"/>
        <end position="359"/>
    </location>
</feature>
<evidence type="ECO:0000256" key="1">
    <source>
        <dbReference type="SAM" id="MobiDB-lite"/>
    </source>
</evidence>
<gene>
    <name evidence="5" type="ORF">DMH04_18495</name>
</gene>
<dbReference type="Proteomes" id="UP000287547">
    <property type="component" value="Unassembled WGS sequence"/>
</dbReference>
<feature type="domain" description="Acyltransferase 3" evidence="3">
    <location>
        <begin position="31"/>
        <end position="359"/>
    </location>
</feature>
<evidence type="ECO:0000256" key="2">
    <source>
        <dbReference type="SAM" id="Phobius"/>
    </source>
</evidence>
<feature type="transmembrane region" description="Helical" evidence="2">
    <location>
        <begin position="55"/>
        <end position="73"/>
    </location>
</feature>
<feature type="transmembrane region" description="Helical" evidence="2">
    <location>
        <begin position="190"/>
        <end position="211"/>
    </location>
</feature>
<feature type="transmembrane region" description="Helical" evidence="2">
    <location>
        <begin position="311"/>
        <end position="333"/>
    </location>
</feature>
<reference evidence="5 6" key="1">
    <citation type="submission" date="2018-05" db="EMBL/GenBank/DDBJ databases">
        <title>Evolution of GPA BGCs.</title>
        <authorList>
            <person name="Waglechner N."/>
            <person name="Wright G.D."/>
        </authorList>
    </citation>
    <scope>NUCLEOTIDE SEQUENCE [LARGE SCALE GENOMIC DNA]</scope>
    <source>
        <strain evidence="5 6">A82846</strain>
    </source>
</reference>
<feature type="transmembrane region" description="Helical" evidence="2">
    <location>
        <begin position="217"/>
        <end position="239"/>
    </location>
</feature>
<dbReference type="InterPro" id="IPR050879">
    <property type="entry name" value="Acyltransferase_3"/>
</dbReference>
<dbReference type="EMBL" id="QHKI01000013">
    <property type="protein sequence ID" value="RSM85277.1"/>
    <property type="molecule type" value="Genomic_DNA"/>
</dbReference>
<dbReference type="PANTHER" id="PTHR23028">
    <property type="entry name" value="ACETYLTRANSFERASE"/>
    <property type="match status" value="1"/>
</dbReference>
<organism evidence="5 6">
    <name type="scientific">Kibdelosporangium aridum</name>
    <dbReference type="NCBI Taxonomy" id="2030"/>
    <lineage>
        <taxon>Bacteria</taxon>
        <taxon>Bacillati</taxon>
        <taxon>Actinomycetota</taxon>
        <taxon>Actinomycetes</taxon>
        <taxon>Pseudonocardiales</taxon>
        <taxon>Pseudonocardiaceae</taxon>
        <taxon>Kibdelosporangium</taxon>
    </lineage>
</organism>
<feature type="transmembrane region" description="Helical" evidence="2">
    <location>
        <begin position="251"/>
        <end position="273"/>
    </location>
</feature>
<dbReference type="GO" id="GO:0016747">
    <property type="term" value="F:acyltransferase activity, transferring groups other than amino-acyl groups"/>
    <property type="evidence" value="ECO:0007669"/>
    <property type="project" value="InterPro"/>
</dbReference>
<feature type="transmembrane region" description="Helical" evidence="2">
    <location>
        <begin position="379"/>
        <end position="397"/>
    </location>
</feature>
<keyword evidence="2" id="KW-0472">Membrane</keyword>
<dbReference type="AlphaFoldDB" id="A0A428ZB21"/>
<feature type="transmembrane region" description="Helical" evidence="2">
    <location>
        <begin position="164"/>
        <end position="183"/>
    </location>
</feature>
<dbReference type="Pfam" id="PF01757">
    <property type="entry name" value="Acyl_transf_3"/>
    <property type="match status" value="1"/>
</dbReference>
<feature type="transmembrane region" description="Helical" evidence="2">
    <location>
        <begin position="94"/>
        <end position="113"/>
    </location>
</feature>
<feature type="compositionally biased region" description="Low complexity" evidence="1">
    <location>
        <begin position="11"/>
        <end position="22"/>
    </location>
</feature>
<keyword evidence="5" id="KW-0808">Transferase</keyword>
<evidence type="ECO:0000259" key="3">
    <source>
        <dbReference type="Pfam" id="PF01757"/>
    </source>
</evidence>
<feature type="transmembrane region" description="Helical" evidence="2">
    <location>
        <begin position="32"/>
        <end position="49"/>
    </location>
</feature>
<feature type="region of interest" description="Disordered" evidence="1">
    <location>
        <begin position="1"/>
        <end position="26"/>
    </location>
</feature>
<dbReference type="GO" id="GO:0016020">
    <property type="term" value="C:membrane"/>
    <property type="evidence" value="ECO:0007669"/>
    <property type="project" value="TreeGrafter"/>
</dbReference>
<keyword evidence="2" id="KW-1133">Transmembrane helix</keyword>
<evidence type="ECO:0000313" key="5">
    <source>
        <dbReference type="EMBL" id="RSM85277.1"/>
    </source>
</evidence>
<dbReference type="PANTHER" id="PTHR23028:SF53">
    <property type="entry name" value="ACYL_TRANSF_3 DOMAIN-CONTAINING PROTEIN"/>
    <property type="match status" value="1"/>
</dbReference>
<accession>A0A428ZB21</accession>
<name>A0A428ZB21_KIBAR</name>
<sequence>MSLLPRTDRLPPSTTTPETTPRTGHHRYRPELQGLRALAAMLVVVYHVWLGRVSGGVDVFFLISGFLVTGQLFRAADRGRIAVRVFWGRLIKRLFPAALTVLAVVMAISVVFLPENRWFQTIREIVASALYLENWQLATDSVDYYAQNQTASVVQHFWSLSIQGQFYVVWPVLVASVVVIARMTRQHLRFTLFVVLLALFVASLLHSIWLTTANQPLAYFHSLTRVWEFAFGGLLALGITSIAPSRALRIVLGWIGVVGLVSCGIVLHVGSLFPGYLALWPVTAAALILLAGQTASPLGADRLLSSRPMRYLGDLSYSLYLWHWPVLVFYLVVRDRTQVGILGGLGVITLSLLLSMLTYHFVEEPVRRSRIGEGNRWGAYRFGIAVLVPIVAAAVVWKEVSVRKATAYAISMDDPDHPGAMAQVEGFEYWGAPDPPLLPPLVALPTDWSAITPHTCYRSTRNKDLEVCSSVTDDAPARRLVLVGDSHVHQYAAALGPVARHRNWQLTLMNRGSCPFSTNSETVIGDKACKDWNSAAVKEIVDLRPDAVVTLASRNVRIGLTEETPVGFVEQWRALEQAGIPVLAIRDNPRYNHSPSVCANTHGRNTPQCNIPRAEIIPEVPSYASLDATPSNVSFLDFSNYFCTPEICPPVIGNILVYMDDNHITATFMTTMSAVVEKAVHAALGWELVDQPAS</sequence>
<dbReference type="InterPro" id="IPR043968">
    <property type="entry name" value="SGNH"/>
</dbReference>
<protein>
    <submittedName>
        <fullName evidence="5">Acyltransferase</fullName>
    </submittedName>
</protein>
<keyword evidence="5" id="KW-0012">Acyltransferase</keyword>
<dbReference type="OrthoDB" id="3404679at2"/>
<evidence type="ECO:0000259" key="4">
    <source>
        <dbReference type="Pfam" id="PF19040"/>
    </source>
</evidence>